<gene>
    <name evidence="4" type="ORF">MJG50_05065</name>
</gene>
<dbReference type="CDD" id="cd06464">
    <property type="entry name" value="ACD_sHsps-like"/>
    <property type="match status" value="1"/>
</dbReference>
<reference evidence="4" key="1">
    <citation type="submission" date="2022-02" db="EMBL/GenBank/DDBJ databases">
        <title>Fredinandcohnia quinoae sp. nov. isolated from Chenopodium quinoa seeds.</title>
        <authorList>
            <person name="Saati-Santamaria Z."/>
            <person name="Flores-Felix J.D."/>
            <person name="Igual J.M."/>
            <person name="Velazquez E."/>
            <person name="Garcia-Fraile P."/>
            <person name="Martinez-Molina E."/>
        </authorList>
    </citation>
    <scope>NUCLEOTIDE SEQUENCE</scope>
    <source>
        <strain evidence="4">SECRCQ15</strain>
    </source>
</reference>
<name>A0AAW5DXA7_9BACI</name>
<evidence type="ECO:0000259" key="3">
    <source>
        <dbReference type="PROSITE" id="PS01031"/>
    </source>
</evidence>
<dbReference type="Proteomes" id="UP001431131">
    <property type="component" value="Unassembled WGS sequence"/>
</dbReference>
<proteinExistence type="inferred from homology"/>
<comment type="caution">
    <text evidence="4">The sequence shown here is derived from an EMBL/GenBank/DDBJ whole genome shotgun (WGS) entry which is preliminary data.</text>
</comment>
<protein>
    <submittedName>
        <fullName evidence="4">Hsp20/alpha crystallin family protein</fullName>
    </submittedName>
</protein>
<evidence type="ECO:0000256" key="1">
    <source>
        <dbReference type="PROSITE-ProRule" id="PRU00285"/>
    </source>
</evidence>
<dbReference type="AlphaFoldDB" id="A0AAW5DXA7"/>
<dbReference type="Pfam" id="PF00011">
    <property type="entry name" value="HSP20"/>
    <property type="match status" value="1"/>
</dbReference>
<dbReference type="RefSeq" id="WP_240253321.1">
    <property type="nucleotide sequence ID" value="NZ_JAKTTI010000004.1"/>
</dbReference>
<dbReference type="SUPFAM" id="SSF49764">
    <property type="entry name" value="HSP20-like chaperones"/>
    <property type="match status" value="1"/>
</dbReference>
<accession>A0AAW5DXA7</accession>
<dbReference type="Gene3D" id="2.60.40.790">
    <property type="match status" value="1"/>
</dbReference>
<dbReference type="PROSITE" id="PS01031">
    <property type="entry name" value="SHSP"/>
    <property type="match status" value="1"/>
</dbReference>
<evidence type="ECO:0000313" key="5">
    <source>
        <dbReference type="Proteomes" id="UP001431131"/>
    </source>
</evidence>
<dbReference type="InterPro" id="IPR002068">
    <property type="entry name" value="A-crystallin/Hsp20_dom"/>
</dbReference>
<organism evidence="4 5">
    <name type="scientific">Fredinandcohnia quinoae</name>
    <dbReference type="NCBI Taxonomy" id="2918902"/>
    <lineage>
        <taxon>Bacteria</taxon>
        <taxon>Bacillati</taxon>
        <taxon>Bacillota</taxon>
        <taxon>Bacilli</taxon>
        <taxon>Bacillales</taxon>
        <taxon>Bacillaceae</taxon>
        <taxon>Fredinandcohnia</taxon>
    </lineage>
</organism>
<evidence type="ECO:0000313" key="4">
    <source>
        <dbReference type="EMBL" id="MCH1624688.1"/>
    </source>
</evidence>
<evidence type="ECO:0000256" key="2">
    <source>
        <dbReference type="RuleBase" id="RU003616"/>
    </source>
</evidence>
<feature type="domain" description="SHSP" evidence="3">
    <location>
        <begin position="28"/>
        <end position="140"/>
    </location>
</feature>
<dbReference type="EMBL" id="JAKTTI010000004">
    <property type="protein sequence ID" value="MCH1624688.1"/>
    <property type="molecule type" value="Genomic_DNA"/>
</dbReference>
<sequence>MDQFKNITEWKNQWDQFFGEEFWNNFEPYFDNSKSQLNIYQAENELLVVLSLPGLARVDDVDIYVQYQTLSVKGKINLNFKGYEIIQEGIIQGKIEREIQLPFAVREDRIDASYKRGLLIIHLHKLIPDETRKKITVKDEDR</sequence>
<comment type="similarity">
    <text evidence="1 2">Belongs to the small heat shock protein (HSP20) family.</text>
</comment>
<dbReference type="InterPro" id="IPR008978">
    <property type="entry name" value="HSP20-like_chaperone"/>
</dbReference>
<keyword evidence="5" id="KW-1185">Reference proteome</keyword>